<dbReference type="SUPFAM" id="SSF53955">
    <property type="entry name" value="Lysozyme-like"/>
    <property type="match status" value="1"/>
</dbReference>
<dbReference type="InterPro" id="IPR036950">
    <property type="entry name" value="PBP_transglycosylase"/>
</dbReference>
<dbReference type="GO" id="GO:0009252">
    <property type="term" value="P:peptidoglycan biosynthetic process"/>
    <property type="evidence" value="ECO:0007669"/>
    <property type="project" value="UniProtKB-KW"/>
</dbReference>
<keyword evidence="8" id="KW-0472">Membrane</keyword>
<reference evidence="14" key="1">
    <citation type="submission" date="2020-10" db="EMBL/GenBank/DDBJ databases">
        <title>Paenihalocynthiibacter styelae gen. nov., sp. nov., isolated from stalked sea squirt Styela clava.</title>
        <authorList>
            <person name="Kim Y.-O."/>
            <person name="Yoon J.-H."/>
        </authorList>
    </citation>
    <scope>NUCLEOTIDE SEQUENCE</scope>
    <source>
        <strain evidence="14">MYP1-1</strain>
    </source>
</reference>
<dbReference type="GO" id="GO:0071555">
    <property type="term" value="P:cell wall organization"/>
    <property type="evidence" value="ECO:0007669"/>
    <property type="project" value="UniProtKB-KW"/>
</dbReference>
<dbReference type="InterPro" id="IPR023346">
    <property type="entry name" value="Lysozyme-like_dom_sf"/>
</dbReference>
<sequence>MKQIVFILALLFSAGALSAQQHSFEFEAGTITLADLRQAFDEMSPYWPEVPDLIARAMVAAEDPNFHDRVSMSSPITSNLADALMFDQAPGLKTHAARFKMTLLLANALTHDEILNWYLQAIYTGQGCYGTAATAWAYFDVGHDALTAEKVAYVIALSRSPQGYHPQREQERALLSRNRVLEEMQKAGTFPKSQLAVLQALPLGVIDPLERCDLG</sequence>
<protein>
    <submittedName>
        <fullName evidence="14">Transglycosylase domain-containing protein</fullName>
    </submittedName>
</protein>
<dbReference type="EMBL" id="JADCKQ010000016">
    <property type="protein sequence ID" value="MBI1495229.1"/>
    <property type="molecule type" value="Genomic_DNA"/>
</dbReference>
<dbReference type="GO" id="GO:0008360">
    <property type="term" value="P:regulation of cell shape"/>
    <property type="evidence" value="ECO:0007669"/>
    <property type="project" value="UniProtKB-KW"/>
</dbReference>
<keyword evidence="15" id="KW-1185">Reference proteome</keyword>
<dbReference type="PANTHER" id="PTHR32282">
    <property type="entry name" value="BINDING PROTEIN TRANSPEPTIDASE, PUTATIVE-RELATED"/>
    <property type="match status" value="1"/>
</dbReference>
<feature type="signal peptide" evidence="12">
    <location>
        <begin position="1"/>
        <end position="18"/>
    </location>
</feature>
<dbReference type="GO" id="GO:0005886">
    <property type="term" value="C:plasma membrane"/>
    <property type="evidence" value="ECO:0007669"/>
    <property type="project" value="UniProtKB-SubCell"/>
</dbReference>
<evidence type="ECO:0000256" key="9">
    <source>
        <dbReference type="ARBA" id="ARBA00023316"/>
    </source>
</evidence>
<feature type="domain" description="Glycosyl transferase family 51" evidence="13">
    <location>
        <begin position="74"/>
        <end position="185"/>
    </location>
</feature>
<comment type="caution">
    <text evidence="14">The sequence shown here is derived from an EMBL/GenBank/DDBJ whole genome shotgun (WGS) entry which is preliminary data.</text>
</comment>
<comment type="pathway">
    <text evidence="2">Cell wall biogenesis; peptidoglycan biosynthesis.</text>
</comment>
<evidence type="ECO:0000256" key="1">
    <source>
        <dbReference type="ARBA" id="ARBA00004236"/>
    </source>
</evidence>
<dbReference type="AlphaFoldDB" id="A0A8J7J046"/>
<feature type="chain" id="PRO_5035186470" evidence="12">
    <location>
        <begin position="19"/>
        <end position="215"/>
    </location>
</feature>
<evidence type="ECO:0000256" key="12">
    <source>
        <dbReference type="SAM" id="SignalP"/>
    </source>
</evidence>
<evidence type="ECO:0000256" key="10">
    <source>
        <dbReference type="ARBA" id="ARBA00034000"/>
    </source>
</evidence>
<name>A0A8J7J046_9RHOB</name>
<keyword evidence="12" id="KW-0732">Signal</keyword>
<keyword evidence="6" id="KW-0133">Cell shape</keyword>
<accession>A0A8J7J046</accession>
<keyword evidence="9" id="KW-0961">Cell wall biogenesis/degradation</keyword>
<keyword evidence="3" id="KW-1003">Cell membrane</keyword>
<dbReference type="InterPro" id="IPR001264">
    <property type="entry name" value="Glyco_trans_51"/>
</dbReference>
<dbReference type="Pfam" id="PF00912">
    <property type="entry name" value="Transgly"/>
    <property type="match status" value="1"/>
</dbReference>
<keyword evidence="4" id="KW-0328">Glycosyltransferase</keyword>
<organism evidence="14 15">
    <name type="scientific">Halocynthiibacter styelae</name>
    <dbReference type="NCBI Taxonomy" id="2761955"/>
    <lineage>
        <taxon>Bacteria</taxon>
        <taxon>Pseudomonadati</taxon>
        <taxon>Pseudomonadota</taxon>
        <taxon>Alphaproteobacteria</taxon>
        <taxon>Rhodobacterales</taxon>
        <taxon>Paracoccaceae</taxon>
        <taxon>Halocynthiibacter</taxon>
    </lineage>
</organism>
<dbReference type="RefSeq" id="WP_228849940.1">
    <property type="nucleotide sequence ID" value="NZ_JADCKQ010000016.1"/>
</dbReference>
<evidence type="ECO:0000256" key="4">
    <source>
        <dbReference type="ARBA" id="ARBA00022676"/>
    </source>
</evidence>
<evidence type="ECO:0000259" key="13">
    <source>
        <dbReference type="Pfam" id="PF00912"/>
    </source>
</evidence>
<evidence type="ECO:0000256" key="6">
    <source>
        <dbReference type="ARBA" id="ARBA00022960"/>
    </source>
</evidence>
<dbReference type="Proteomes" id="UP000640583">
    <property type="component" value="Unassembled WGS sequence"/>
</dbReference>
<dbReference type="GO" id="GO:0009002">
    <property type="term" value="F:serine-type D-Ala-D-Ala carboxypeptidase activity"/>
    <property type="evidence" value="ECO:0007669"/>
    <property type="project" value="UniProtKB-EC"/>
</dbReference>
<evidence type="ECO:0000256" key="2">
    <source>
        <dbReference type="ARBA" id="ARBA00004752"/>
    </source>
</evidence>
<comment type="catalytic activity">
    <reaction evidence="11">
        <text>[GlcNAc-(1-&gt;4)-Mur2Ac(oyl-L-Ala-gamma-D-Glu-L-Lys-D-Ala-D-Ala)](n)-di-trans,octa-cis-undecaprenyl diphosphate + beta-D-GlcNAc-(1-&gt;4)-Mur2Ac(oyl-L-Ala-gamma-D-Glu-L-Lys-D-Ala-D-Ala)-di-trans,octa-cis-undecaprenyl diphosphate = [GlcNAc-(1-&gt;4)-Mur2Ac(oyl-L-Ala-gamma-D-Glu-L-Lys-D-Ala-D-Ala)](n+1)-di-trans,octa-cis-undecaprenyl diphosphate + di-trans,octa-cis-undecaprenyl diphosphate + H(+)</text>
        <dbReference type="Rhea" id="RHEA:23708"/>
        <dbReference type="Rhea" id="RHEA-COMP:9602"/>
        <dbReference type="Rhea" id="RHEA-COMP:9603"/>
        <dbReference type="ChEBI" id="CHEBI:15378"/>
        <dbReference type="ChEBI" id="CHEBI:58405"/>
        <dbReference type="ChEBI" id="CHEBI:60033"/>
        <dbReference type="ChEBI" id="CHEBI:78435"/>
        <dbReference type="EC" id="2.4.99.28"/>
    </reaction>
</comment>
<dbReference type="GO" id="GO:0030288">
    <property type="term" value="C:outer membrane-bounded periplasmic space"/>
    <property type="evidence" value="ECO:0007669"/>
    <property type="project" value="TreeGrafter"/>
</dbReference>
<proteinExistence type="predicted"/>
<dbReference type="PANTHER" id="PTHR32282:SF11">
    <property type="entry name" value="PENICILLIN-BINDING PROTEIN 1B"/>
    <property type="match status" value="1"/>
</dbReference>
<evidence type="ECO:0000256" key="5">
    <source>
        <dbReference type="ARBA" id="ARBA00022679"/>
    </source>
</evidence>
<evidence type="ECO:0000256" key="8">
    <source>
        <dbReference type="ARBA" id="ARBA00023136"/>
    </source>
</evidence>
<evidence type="ECO:0000256" key="3">
    <source>
        <dbReference type="ARBA" id="ARBA00022475"/>
    </source>
</evidence>
<keyword evidence="7" id="KW-0573">Peptidoglycan synthesis</keyword>
<dbReference type="GO" id="GO:0008955">
    <property type="term" value="F:peptidoglycan glycosyltransferase activity"/>
    <property type="evidence" value="ECO:0007669"/>
    <property type="project" value="UniProtKB-EC"/>
</dbReference>
<evidence type="ECO:0000313" key="14">
    <source>
        <dbReference type="EMBL" id="MBI1495229.1"/>
    </source>
</evidence>
<comment type="catalytic activity">
    <reaction evidence="10">
        <text>Preferential cleavage: (Ac)2-L-Lys-D-Ala-|-D-Ala. Also transpeptidation of peptidyl-alanyl moieties that are N-acyl substituents of D-alanine.</text>
        <dbReference type="EC" id="3.4.16.4"/>
    </reaction>
</comment>
<gene>
    <name evidence="14" type="ORF">H1D41_16425</name>
</gene>
<dbReference type="Gene3D" id="1.10.3810.10">
    <property type="entry name" value="Biosynthetic peptidoglycan transglycosylase-like"/>
    <property type="match status" value="1"/>
</dbReference>
<dbReference type="InterPro" id="IPR050396">
    <property type="entry name" value="Glycosyltr_51/Transpeptidase"/>
</dbReference>
<evidence type="ECO:0000256" key="11">
    <source>
        <dbReference type="ARBA" id="ARBA00049902"/>
    </source>
</evidence>
<comment type="subcellular location">
    <subcellularLocation>
        <location evidence="1">Cell membrane</location>
    </subcellularLocation>
</comment>
<evidence type="ECO:0000313" key="15">
    <source>
        <dbReference type="Proteomes" id="UP000640583"/>
    </source>
</evidence>
<keyword evidence="5" id="KW-0808">Transferase</keyword>
<evidence type="ECO:0000256" key="7">
    <source>
        <dbReference type="ARBA" id="ARBA00022984"/>
    </source>
</evidence>